<name>A0ABP7CCP2_9MICC</name>
<comment type="caution">
    <text evidence="2">The sequence shown here is derived from an EMBL/GenBank/DDBJ whole genome shotgun (WGS) entry which is preliminary data.</text>
</comment>
<reference evidence="3" key="1">
    <citation type="journal article" date="2019" name="Int. J. Syst. Evol. Microbiol.">
        <title>The Global Catalogue of Microorganisms (GCM) 10K type strain sequencing project: providing services to taxonomists for standard genome sequencing and annotation.</title>
        <authorList>
            <consortium name="The Broad Institute Genomics Platform"/>
            <consortium name="The Broad Institute Genome Sequencing Center for Infectious Disease"/>
            <person name="Wu L."/>
            <person name="Ma J."/>
        </authorList>
    </citation>
    <scope>NUCLEOTIDE SEQUENCE [LARGE SCALE GENOMIC DNA]</scope>
    <source>
        <strain evidence="3">JCM 30742</strain>
    </source>
</reference>
<dbReference type="Proteomes" id="UP001500752">
    <property type="component" value="Unassembled WGS sequence"/>
</dbReference>
<organism evidence="2 3">
    <name type="scientific">Arthrobacter ginkgonis</name>
    <dbReference type="NCBI Taxonomy" id="1630594"/>
    <lineage>
        <taxon>Bacteria</taxon>
        <taxon>Bacillati</taxon>
        <taxon>Actinomycetota</taxon>
        <taxon>Actinomycetes</taxon>
        <taxon>Micrococcales</taxon>
        <taxon>Micrococcaceae</taxon>
        <taxon>Arthrobacter</taxon>
    </lineage>
</organism>
<proteinExistence type="predicted"/>
<dbReference type="EMBL" id="BAABEO010000015">
    <property type="protein sequence ID" value="GAA3684837.1"/>
    <property type="molecule type" value="Genomic_DNA"/>
</dbReference>
<feature type="domain" description="GAF" evidence="1">
    <location>
        <begin position="119"/>
        <end position="212"/>
    </location>
</feature>
<evidence type="ECO:0000259" key="1">
    <source>
        <dbReference type="Pfam" id="PF01590"/>
    </source>
</evidence>
<sequence>MISPASRTLQRRALDAHGVLGSGPPEAPPAALSGLRPVVRDSWLRSLGFLPDPARAAPLQGLGAGELEAYRAAHPLAVALPVLERLLVDPARDTGLITAVGDAAGRLLWVEGDAAARRRAATMAFEPGADWSERAVGTSAPGTALATGLGVQISGAEHFSPTAHHWSCSAVPLRDPATGEVIGVVDLTGGSEAVSTHSLSLVRAAVAAAEAEIRLQRLAAGLAHRAPAPAAARRTAHREPGNGAVRLSVLGHDGGTLAAAGRDLALGNRHAEIMALLAWNPAGLGADELALRLYGDPAQAATLRPEMVRLRRVLAAAGFAELGPLSRPYRLGCPVDLDARAVLELVGRGRHRRALAAYAGPVLPRSVAPGIEELRAEVGNGLRQAMLQDAGAEALMGYLALPEAADDEDALRTALRILPARSPRRSVLVARLERLEAESA</sequence>
<protein>
    <submittedName>
        <fullName evidence="2">GAF domain-containing protein</fullName>
    </submittedName>
</protein>
<gene>
    <name evidence="2" type="ORF">GCM10023081_23060</name>
</gene>
<dbReference type="Pfam" id="PF01590">
    <property type="entry name" value="GAF"/>
    <property type="match status" value="1"/>
</dbReference>
<keyword evidence="3" id="KW-1185">Reference proteome</keyword>
<evidence type="ECO:0000313" key="3">
    <source>
        <dbReference type="Proteomes" id="UP001500752"/>
    </source>
</evidence>
<accession>A0ABP7CCP2</accession>
<dbReference type="InterPro" id="IPR003018">
    <property type="entry name" value="GAF"/>
</dbReference>
<dbReference type="RefSeq" id="WP_345150906.1">
    <property type="nucleotide sequence ID" value="NZ_BAABEO010000015.1"/>
</dbReference>
<dbReference type="Gene3D" id="3.30.450.40">
    <property type="match status" value="1"/>
</dbReference>
<dbReference type="InterPro" id="IPR029016">
    <property type="entry name" value="GAF-like_dom_sf"/>
</dbReference>
<evidence type="ECO:0000313" key="2">
    <source>
        <dbReference type="EMBL" id="GAA3684837.1"/>
    </source>
</evidence>